<feature type="compositionally biased region" description="Low complexity" evidence="1">
    <location>
        <begin position="83"/>
        <end position="98"/>
    </location>
</feature>
<evidence type="ECO:0000313" key="3">
    <source>
        <dbReference type="Proteomes" id="UP000198727"/>
    </source>
</evidence>
<dbReference type="RefSeq" id="WP_092528703.1">
    <property type="nucleotide sequence ID" value="NZ_FOWW01000002.1"/>
</dbReference>
<proteinExistence type="predicted"/>
<dbReference type="OrthoDB" id="5189274at2"/>
<dbReference type="Proteomes" id="UP000198727">
    <property type="component" value="Unassembled WGS sequence"/>
</dbReference>
<feature type="compositionally biased region" description="Basic and acidic residues" evidence="1">
    <location>
        <begin position="115"/>
        <end position="124"/>
    </location>
</feature>
<gene>
    <name evidence="2" type="ORF">SAMN05421810_10282</name>
</gene>
<dbReference type="AlphaFoldDB" id="A0A1I5NYT3"/>
<feature type="region of interest" description="Disordered" evidence="1">
    <location>
        <begin position="83"/>
        <end position="144"/>
    </location>
</feature>
<organism evidence="2 3">
    <name type="scientific">Amycolatopsis arida</name>
    <dbReference type="NCBI Taxonomy" id="587909"/>
    <lineage>
        <taxon>Bacteria</taxon>
        <taxon>Bacillati</taxon>
        <taxon>Actinomycetota</taxon>
        <taxon>Actinomycetes</taxon>
        <taxon>Pseudonocardiales</taxon>
        <taxon>Pseudonocardiaceae</taxon>
        <taxon>Amycolatopsis</taxon>
    </lineage>
</organism>
<sequence length="144" mass="14984">MVQPIVATYRQDDEDWSITVAGLGKELTARAPGIIAARDRADQLVEKLAPEGTATTVVHLLNGSALEFTAAYMSARLARTTAEPAPAPAAAPTAPNPTVVVRETKSTKPTVPTKELSRTPEEAGKAPAQATPTTRMPGTAAAAR</sequence>
<name>A0A1I5NYT3_9PSEU</name>
<keyword evidence="3" id="KW-1185">Reference proteome</keyword>
<reference evidence="3" key="1">
    <citation type="submission" date="2016-10" db="EMBL/GenBank/DDBJ databases">
        <authorList>
            <person name="Varghese N."/>
            <person name="Submissions S."/>
        </authorList>
    </citation>
    <scope>NUCLEOTIDE SEQUENCE [LARGE SCALE GENOMIC DNA]</scope>
    <source>
        <strain evidence="3">CGMCC 4.5579</strain>
    </source>
</reference>
<accession>A0A1I5NYT3</accession>
<evidence type="ECO:0000313" key="2">
    <source>
        <dbReference type="EMBL" id="SFP26964.1"/>
    </source>
</evidence>
<protein>
    <submittedName>
        <fullName evidence="2">Uncharacterized protein</fullName>
    </submittedName>
</protein>
<evidence type="ECO:0000256" key="1">
    <source>
        <dbReference type="SAM" id="MobiDB-lite"/>
    </source>
</evidence>
<dbReference type="EMBL" id="FOWW01000002">
    <property type="protein sequence ID" value="SFP26964.1"/>
    <property type="molecule type" value="Genomic_DNA"/>
</dbReference>